<evidence type="ECO:0000313" key="1">
    <source>
        <dbReference type="EMBL" id="CAK78038.1"/>
    </source>
</evidence>
<dbReference type="Proteomes" id="UP000000600">
    <property type="component" value="Unassembled WGS sequence"/>
</dbReference>
<dbReference type="GeneID" id="5031220"/>
<protein>
    <recommendedName>
        <fullName evidence="3">MORN repeat protein</fullName>
    </recommendedName>
</protein>
<evidence type="ECO:0000313" key="2">
    <source>
        <dbReference type="Proteomes" id="UP000000600"/>
    </source>
</evidence>
<proteinExistence type="predicted"/>
<dbReference type="OMA" id="PKIFYFR"/>
<organism evidence="1 2">
    <name type="scientific">Paramecium tetraurelia</name>
    <dbReference type="NCBI Taxonomy" id="5888"/>
    <lineage>
        <taxon>Eukaryota</taxon>
        <taxon>Sar</taxon>
        <taxon>Alveolata</taxon>
        <taxon>Ciliophora</taxon>
        <taxon>Intramacronucleata</taxon>
        <taxon>Oligohymenophorea</taxon>
        <taxon>Peniculida</taxon>
        <taxon>Parameciidae</taxon>
        <taxon>Paramecium</taxon>
    </lineage>
</organism>
<dbReference type="RefSeq" id="XP_001445435.1">
    <property type="nucleotide sequence ID" value="XM_001445398.1"/>
</dbReference>
<evidence type="ECO:0008006" key="3">
    <source>
        <dbReference type="Google" id="ProtNLM"/>
    </source>
</evidence>
<dbReference type="AlphaFoldDB" id="A0D4S1"/>
<dbReference type="OrthoDB" id="10393157at2759"/>
<dbReference type="SUPFAM" id="SSF82185">
    <property type="entry name" value="Histone H3 K4-specific methyltransferase SET7/9 N-terminal domain"/>
    <property type="match status" value="1"/>
</dbReference>
<keyword evidence="2" id="KW-1185">Reference proteome</keyword>
<dbReference type="PANTHER" id="PTHR23084:SF263">
    <property type="entry name" value="MORN REPEAT-CONTAINING PROTEIN 1"/>
    <property type="match status" value="1"/>
</dbReference>
<accession>A0D4S1</accession>
<dbReference type="PANTHER" id="PTHR23084">
    <property type="entry name" value="PHOSPHATIDYLINOSITOL-4-PHOSPHATE 5-KINASE RELATED"/>
    <property type="match status" value="1"/>
</dbReference>
<name>A0D4S1_PARTE</name>
<dbReference type="InParanoid" id="A0D4S1"/>
<dbReference type="HOGENOM" id="CLU_352519_0_0_1"/>
<dbReference type="Gene3D" id="2.20.110.10">
    <property type="entry name" value="Histone H3 K4-specific methyltransferase SET7/9 N-terminal domain"/>
    <property type="match status" value="1"/>
</dbReference>
<dbReference type="EMBL" id="CT868296">
    <property type="protein sequence ID" value="CAK78038.1"/>
    <property type="molecule type" value="Genomic_DNA"/>
</dbReference>
<reference evidence="1 2" key="1">
    <citation type="journal article" date="2006" name="Nature">
        <title>Global trends of whole-genome duplications revealed by the ciliate Paramecium tetraurelia.</title>
        <authorList>
            <consortium name="Genoscope"/>
            <person name="Aury J.-M."/>
            <person name="Jaillon O."/>
            <person name="Duret L."/>
            <person name="Noel B."/>
            <person name="Jubin C."/>
            <person name="Porcel B.M."/>
            <person name="Segurens B."/>
            <person name="Daubin V."/>
            <person name="Anthouard V."/>
            <person name="Aiach N."/>
            <person name="Arnaiz O."/>
            <person name="Billaut A."/>
            <person name="Beisson J."/>
            <person name="Blanc I."/>
            <person name="Bouhouche K."/>
            <person name="Camara F."/>
            <person name="Duharcourt S."/>
            <person name="Guigo R."/>
            <person name="Gogendeau D."/>
            <person name="Katinka M."/>
            <person name="Keller A.-M."/>
            <person name="Kissmehl R."/>
            <person name="Klotz C."/>
            <person name="Koll F."/>
            <person name="Le Moue A."/>
            <person name="Lepere C."/>
            <person name="Malinsky S."/>
            <person name="Nowacki M."/>
            <person name="Nowak J.K."/>
            <person name="Plattner H."/>
            <person name="Poulain J."/>
            <person name="Ruiz F."/>
            <person name="Serrano V."/>
            <person name="Zagulski M."/>
            <person name="Dessen P."/>
            <person name="Betermier M."/>
            <person name="Weissenbach J."/>
            <person name="Scarpelli C."/>
            <person name="Schachter V."/>
            <person name="Sperling L."/>
            <person name="Meyer E."/>
            <person name="Cohen J."/>
            <person name="Wincker P."/>
        </authorList>
    </citation>
    <scope>NUCLEOTIDE SEQUENCE [LARGE SCALE GENOMIC DNA]</scope>
    <source>
        <strain evidence="1 2">Stock d4-2</strain>
    </source>
</reference>
<sequence>MSQKSLQDFNNTYGSLIAIRNSQCLYNDQNRINIIYKLEINKSQQPQLNTSITQEIKLQNELARNIKQYLKIIEYAIEETEQNKKVYMVVQNDELNNSILYSFKEIDDKPSKIQQFKKILLLMMDLEKKKPKIFYFRKNNIFYVGNLIYLTIFGWTQDFLISNATNQNLKKLEDLTFKIAEITYLDEQGQEKQHKLTKHKLDLGIFFQQSILNIDRTQISIQDINMNCHDEDLKKIAKIIKCFIINNGSIQQMNLQLQQRNQSQQFKDKLIEEWEKFVMILQLKLMDDAQLRVGLDLSILKELSADQLDKYIQIQKGEYQSGNIQKKKRARILIFQAEQRQLALGMLNKQNKDFHPNLIYFLKENELEQLKNDKNLLKQIQIDENKINKYIDLLQKMSLCQLDQVVLDNEQLSLIPIKMLQSIQNSTIQEFCSKKEFAIKQSASKIERFDFEKALEAKDKYNKFQLTINNKSSINADSLLENQLTYQQVQLLNENTQKTYRDTIIRTIESKRNSTNKNDRTLLETLTRVLNQGFQELDHQQPLYIENFRNQLYIKQQKEGVYFRNLKFNDRNNLNFSEKVNEFFKYCFTGDILYNEKFSQYLREFQRVSISNYDGYQINGKKQGLGLRKINENHLRFGIFQLDQQIWGWEIVFQSQIISFYKGPFLNDQKDGQGIQQKCKFQDEKVLIEEYVGGFQKDKKNGTGELNIYNNSQLTTVIKGDFKDDQVHGIATISQNGQIIFFGQFKNGKKNGQGEEIQDQTRITGCYLDDKKTGIHITKRPDGTTETNDYGSPACSVF</sequence>
<gene>
    <name evidence="1" type="ORF">GSPATT00013485001</name>
</gene>
<dbReference type="KEGG" id="ptm:GSPATT00013485001"/>